<evidence type="ECO:0000256" key="1">
    <source>
        <dbReference type="ARBA" id="ARBA00004141"/>
    </source>
</evidence>
<evidence type="ECO:0000256" key="8">
    <source>
        <dbReference type="ARBA" id="ARBA00023136"/>
    </source>
</evidence>
<evidence type="ECO:0000256" key="11">
    <source>
        <dbReference type="NCBIfam" id="TIGR00560"/>
    </source>
</evidence>
<dbReference type="PANTHER" id="PTHR14269">
    <property type="entry name" value="CDP-DIACYLGLYCEROL--GLYCEROL-3-PHOSPHATE 3-PHOSPHATIDYLTRANSFERASE-RELATED"/>
    <property type="match status" value="1"/>
</dbReference>
<dbReference type="PIRSF" id="PIRSF000847">
    <property type="entry name" value="Phos_ph_gly_syn"/>
    <property type="match status" value="1"/>
</dbReference>
<dbReference type="InterPro" id="IPR004570">
    <property type="entry name" value="Phosphatidylglycerol_P_synth"/>
</dbReference>
<evidence type="ECO:0000256" key="13">
    <source>
        <dbReference type="SAM" id="Phobius"/>
    </source>
</evidence>
<dbReference type="PANTHER" id="PTHR14269:SF52">
    <property type="entry name" value="PHOSPHATIDYLGLYCEROPHOSPHATE SYNTHASE-RELATED"/>
    <property type="match status" value="1"/>
</dbReference>
<keyword evidence="4 12" id="KW-0808">Transferase</keyword>
<gene>
    <name evidence="14" type="primary">pgsA</name>
    <name evidence="14" type="ORF">M6D93_10580</name>
</gene>
<comment type="subcellular location">
    <subcellularLocation>
        <location evidence="1">Membrane</location>
        <topology evidence="1">Multi-pass membrane protein</topology>
    </subcellularLocation>
</comment>
<proteinExistence type="inferred from homology"/>
<dbReference type="EC" id="2.7.8.5" evidence="11"/>
<evidence type="ECO:0000313" key="14">
    <source>
        <dbReference type="EMBL" id="UQX86753.1"/>
    </source>
</evidence>
<evidence type="ECO:0000256" key="10">
    <source>
        <dbReference type="ARBA" id="ARBA00023264"/>
    </source>
</evidence>
<reference evidence="14" key="2">
    <citation type="submission" date="2022-05" db="EMBL/GenBank/DDBJ databases">
        <authorList>
            <person name="Kim J.-S."/>
            <person name="Lee K."/>
            <person name="Suh M."/>
            <person name="Eom M."/>
            <person name="Kim J.-S."/>
            <person name="Kim D.-S."/>
            <person name="Ko S.-H."/>
            <person name="Shin Y."/>
            <person name="Lee J.-S."/>
        </authorList>
    </citation>
    <scope>NUCLEOTIDE SEQUENCE</scope>
    <source>
        <strain evidence="14">N237</strain>
    </source>
</reference>
<keyword evidence="3" id="KW-0444">Lipid biosynthesis</keyword>
<evidence type="ECO:0000256" key="6">
    <source>
        <dbReference type="ARBA" id="ARBA00022989"/>
    </source>
</evidence>
<feature type="transmembrane region" description="Helical" evidence="13">
    <location>
        <begin position="167"/>
        <end position="188"/>
    </location>
</feature>
<evidence type="ECO:0000256" key="4">
    <source>
        <dbReference type="ARBA" id="ARBA00022679"/>
    </source>
</evidence>
<dbReference type="InterPro" id="IPR050324">
    <property type="entry name" value="CDP-alcohol_PTase-I"/>
</dbReference>
<feature type="transmembrane region" description="Helical" evidence="13">
    <location>
        <begin position="109"/>
        <end position="131"/>
    </location>
</feature>
<dbReference type="Gene3D" id="1.20.120.1760">
    <property type="match status" value="1"/>
</dbReference>
<dbReference type="NCBIfam" id="TIGR00560">
    <property type="entry name" value="pgsA"/>
    <property type="match status" value="1"/>
</dbReference>
<accession>A0ABY4QTE9</accession>
<dbReference type="RefSeq" id="WP_249769122.1">
    <property type="nucleotide sequence ID" value="NZ_CP097332.1"/>
</dbReference>
<protein>
    <recommendedName>
        <fullName evidence="11">CDP-diacylglycerol--glycerol-3-phosphate 3-phosphatidyltransferase</fullName>
        <ecNumber evidence="11">2.7.8.5</ecNumber>
    </recommendedName>
</protein>
<reference evidence="14" key="1">
    <citation type="journal article" date="2018" name="Int. J. Syst. Evol. Microbiol.">
        <title>Jatrophihabitans telluris sp. nov., isolated from sediment soil of lava forest wetlands and the emended description of the genus Jatrophihabitans.</title>
        <authorList>
            <person name="Lee K.C."/>
            <person name="Suh M.K."/>
            <person name="Eom M.K."/>
            <person name="Kim K.K."/>
            <person name="Kim J.S."/>
            <person name="Kim D.S."/>
            <person name="Ko S.H."/>
            <person name="Shin Y.K."/>
            <person name="Lee J.S."/>
        </authorList>
    </citation>
    <scope>NUCLEOTIDE SEQUENCE</scope>
    <source>
        <strain evidence="14">N237</strain>
    </source>
</reference>
<keyword evidence="15" id="KW-1185">Reference proteome</keyword>
<dbReference type="Proteomes" id="UP001056336">
    <property type="component" value="Chromosome"/>
</dbReference>
<evidence type="ECO:0000256" key="5">
    <source>
        <dbReference type="ARBA" id="ARBA00022692"/>
    </source>
</evidence>
<dbReference type="InterPro" id="IPR048254">
    <property type="entry name" value="CDP_ALCOHOL_P_TRANSF_CS"/>
</dbReference>
<keyword evidence="5 13" id="KW-0812">Transmembrane</keyword>
<organism evidence="14 15">
    <name type="scientific">Jatrophihabitans telluris</name>
    <dbReference type="NCBI Taxonomy" id="2038343"/>
    <lineage>
        <taxon>Bacteria</taxon>
        <taxon>Bacillati</taxon>
        <taxon>Actinomycetota</taxon>
        <taxon>Actinomycetes</taxon>
        <taxon>Jatrophihabitantales</taxon>
        <taxon>Jatrophihabitantaceae</taxon>
        <taxon>Jatrophihabitans</taxon>
    </lineage>
</organism>
<dbReference type="InterPro" id="IPR000462">
    <property type="entry name" value="CDP-OH_P_trans"/>
</dbReference>
<feature type="transmembrane region" description="Helical" evidence="13">
    <location>
        <begin position="51"/>
        <end position="69"/>
    </location>
</feature>
<name>A0ABY4QTE9_9ACTN</name>
<evidence type="ECO:0000256" key="12">
    <source>
        <dbReference type="RuleBase" id="RU003750"/>
    </source>
</evidence>
<keyword evidence="8 13" id="KW-0472">Membrane</keyword>
<evidence type="ECO:0000256" key="2">
    <source>
        <dbReference type="ARBA" id="ARBA00010441"/>
    </source>
</evidence>
<evidence type="ECO:0000256" key="9">
    <source>
        <dbReference type="ARBA" id="ARBA00023209"/>
    </source>
</evidence>
<sequence>MTHLEPRLDPLGDPVTTVSVWNIANALTILRLVLVPFFAAALFAHGGHTGAWRGVAWVIFAVASLTDLIDGDLARKRGLITEFGKLADPIADKALIGTALVGLSMLGELAWWVTWLILAREIGVTLLRFWVIRHGVIPASRGGKLKTMVQAWAIGLLVLPLNGGWHAAATGVMMAAVVLTVLTGLDYVARAVTLRRKSAR</sequence>
<keyword evidence="9" id="KW-0594">Phospholipid biosynthesis</keyword>
<keyword evidence="6 13" id="KW-1133">Transmembrane helix</keyword>
<keyword evidence="7" id="KW-0443">Lipid metabolism</keyword>
<comment type="similarity">
    <text evidence="2 12">Belongs to the CDP-alcohol phosphatidyltransferase class-I family.</text>
</comment>
<dbReference type="PROSITE" id="PS00379">
    <property type="entry name" value="CDP_ALCOHOL_P_TRANSF"/>
    <property type="match status" value="1"/>
</dbReference>
<keyword evidence="10" id="KW-1208">Phospholipid metabolism</keyword>
<evidence type="ECO:0000313" key="15">
    <source>
        <dbReference type="Proteomes" id="UP001056336"/>
    </source>
</evidence>
<dbReference type="GO" id="GO:0008444">
    <property type="term" value="F:CDP-diacylglycerol-glycerol-3-phosphate 3-phosphatidyltransferase activity"/>
    <property type="evidence" value="ECO:0007669"/>
    <property type="project" value="UniProtKB-EC"/>
</dbReference>
<evidence type="ECO:0000256" key="7">
    <source>
        <dbReference type="ARBA" id="ARBA00023098"/>
    </source>
</evidence>
<dbReference type="EMBL" id="CP097332">
    <property type="protein sequence ID" value="UQX86753.1"/>
    <property type="molecule type" value="Genomic_DNA"/>
</dbReference>
<evidence type="ECO:0000256" key="3">
    <source>
        <dbReference type="ARBA" id="ARBA00022516"/>
    </source>
</evidence>
<dbReference type="Pfam" id="PF01066">
    <property type="entry name" value="CDP-OH_P_transf"/>
    <property type="match status" value="1"/>
</dbReference>
<feature type="transmembrane region" description="Helical" evidence="13">
    <location>
        <begin position="20"/>
        <end position="44"/>
    </location>
</feature>
<dbReference type="InterPro" id="IPR043130">
    <property type="entry name" value="CDP-OH_PTrfase_TM_dom"/>
</dbReference>